<evidence type="ECO:0000259" key="7">
    <source>
        <dbReference type="Pfam" id="PF01765"/>
    </source>
</evidence>
<dbReference type="InterPro" id="IPR036191">
    <property type="entry name" value="RRF_sf"/>
</dbReference>
<evidence type="ECO:0000256" key="5">
    <source>
        <dbReference type="ARBA" id="ARBA00032397"/>
    </source>
</evidence>
<dbReference type="GO" id="GO:0006412">
    <property type="term" value="P:translation"/>
    <property type="evidence" value="ECO:0007669"/>
    <property type="project" value="UniProtKB-KW"/>
</dbReference>
<evidence type="ECO:0000256" key="2">
    <source>
        <dbReference type="ARBA" id="ARBA00005912"/>
    </source>
</evidence>
<evidence type="ECO:0000256" key="1">
    <source>
        <dbReference type="ARBA" id="ARBA00002952"/>
    </source>
</evidence>
<dbReference type="Pfam" id="PF01765">
    <property type="entry name" value="RRF"/>
    <property type="match status" value="1"/>
</dbReference>
<proteinExistence type="inferred from homology"/>
<sequence length="209" mass="22758">GKGAAAERGRAGPEAAEGEEEVPEFDLSPFTSQMRSALDHLQRELAGIRTGRASPGLLEAVVVPECSHGKHVPLRALGTVIVRNPHLLVVEVYDSQDAQPVATAIQTSPLKLQARVEGSEVLVEVPRLTMDMVERMARLSAQEAEAARAEVRRARHRALELAKRVANAGGVGSEEARRREAQIQAATNQYISEVDALLRAKEKDLREKH</sequence>
<dbReference type="SUPFAM" id="SSF55194">
    <property type="entry name" value="Ribosome recycling factor, RRF"/>
    <property type="match status" value="1"/>
</dbReference>
<comment type="similarity">
    <text evidence="2">Belongs to the RRF family.</text>
</comment>
<evidence type="ECO:0000256" key="6">
    <source>
        <dbReference type="SAM" id="MobiDB-lite"/>
    </source>
</evidence>
<evidence type="ECO:0000313" key="9">
    <source>
        <dbReference type="Proteomes" id="UP000722791"/>
    </source>
</evidence>
<protein>
    <recommendedName>
        <fullName evidence="3">Ribosome-recycling factor, chloroplastic</fullName>
    </recommendedName>
    <alternativeName>
        <fullName evidence="5">Ribosome-releasing factor, chloroplastic</fullName>
    </alternativeName>
</protein>
<evidence type="ECO:0000313" key="8">
    <source>
        <dbReference type="EMBL" id="GIM14752.1"/>
    </source>
</evidence>
<dbReference type="EMBL" id="BNCQ01000059">
    <property type="protein sequence ID" value="GIM14752.1"/>
    <property type="molecule type" value="Genomic_DNA"/>
</dbReference>
<feature type="domain" description="Ribosome recycling factor" evidence="7">
    <location>
        <begin position="41"/>
        <end position="205"/>
    </location>
</feature>
<gene>
    <name evidence="8" type="ORF">Vretimale_17547</name>
</gene>
<dbReference type="Proteomes" id="UP000722791">
    <property type="component" value="Unassembled WGS sequence"/>
</dbReference>
<feature type="compositionally biased region" description="Basic and acidic residues" evidence="6">
    <location>
        <begin position="1"/>
        <end position="11"/>
    </location>
</feature>
<dbReference type="PANTHER" id="PTHR20982">
    <property type="entry name" value="RIBOSOME RECYCLING FACTOR"/>
    <property type="match status" value="1"/>
</dbReference>
<evidence type="ECO:0000256" key="4">
    <source>
        <dbReference type="ARBA" id="ARBA00022917"/>
    </source>
</evidence>
<dbReference type="InterPro" id="IPR002661">
    <property type="entry name" value="Ribosome_recyc_fac"/>
</dbReference>
<accession>A0A8J4GVI3</accession>
<dbReference type="Gene3D" id="3.30.1360.40">
    <property type="match status" value="1"/>
</dbReference>
<dbReference type="Gene3D" id="1.10.132.20">
    <property type="entry name" value="Ribosome-recycling factor"/>
    <property type="match status" value="1"/>
</dbReference>
<organism evidence="8 9">
    <name type="scientific">Volvox reticuliferus</name>
    <dbReference type="NCBI Taxonomy" id="1737510"/>
    <lineage>
        <taxon>Eukaryota</taxon>
        <taxon>Viridiplantae</taxon>
        <taxon>Chlorophyta</taxon>
        <taxon>core chlorophytes</taxon>
        <taxon>Chlorophyceae</taxon>
        <taxon>CS clade</taxon>
        <taxon>Chlamydomonadales</taxon>
        <taxon>Volvocaceae</taxon>
        <taxon>Volvox</taxon>
    </lineage>
</organism>
<dbReference type="GO" id="GO:0005739">
    <property type="term" value="C:mitochondrion"/>
    <property type="evidence" value="ECO:0007669"/>
    <property type="project" value="TreeGrafter"/>
</dbReference>
<dbReference type="AlphaFoldDB" id="A0A8J4GVI3"/>
<comment type="caution">
    <text evidence="8">The sequence shown here is derived from an EMBL/GenBank/DDBJ whole genome shotgun (WGS) entry which is preliminary data.</text>
</comment>
<dbReference type="GO" id="GO:0043023">
    <property type="term" value="F:ribosomal large subunit binding"/>
    <property type="evidence" value="ECO:0007669"/>
    <property type="project" value="TreeGrafter"/>
</dbReference>
<comment type="function">
    <text evidence="1">Responsible for the release of ribosomes from messenger RNA at the termination of chloroplastic protein biosynthesis.</text>
</comment>
<name>A0A8J4GVI3_9CHLO</name>
<dbReference type="PANTHER" id="PTHR20982:SF3">
    <property type="entry name" value="MITOCHONDRIAL RIBOSOME RECYCLING FACTOR PSEUDO 1"/>
    <property type="match status" value="1"/>
</dbReference>
<feature type="region of interest" description="Disordered" evidence="6">
    <location>
        <begin position="1"/>
        <end position="25"/>
    </location>
</feature>
<keyword evidence="4" id="KW-0648">Protein biosynthesis</keyword>
<evidence type="ECO:0000256" key="3">
    <source>
        <dbReference type="ARBA" id="ARBA00014063"/>
    </source>
</evidence>
<reference evidence="8" key="1">
    <citation type="journal article" date="2021" name="Proc. Natl. Acad. Sci. U.S.A.">
        <title>Three genomes in the algal genus Volvox reveal the fate of a haploid sex-determining region after a transition to homothallism.</title>
        <authorList>
            <person name="Yamamoto K."/>
            <person name="Hamaji T."/>
            <person name="Kawai-Toyooka H."/>
            <person name="Matsuzaki R."/>
            <person name="Takahashi F."/>
            <person name="Nishimura Y."/>
            <person name="Kawachi M."/>
            <person name="Noguchi H."/>
            <person name="Minakuchi Y."/>
            <person name="Umen J.G."/>
            <person name="Toyoda A."/>
            <person name="Nozaki H."/>
        </authorList>
    </citation>
    <scope>NUCLEOTIDE SEQUENCE</scope>
    <source>
        <strain evidence="8">NIES-3785</strain>
    </source>
</reference>
<dbReference type="InterPro" id="IPR023584">
    <property type="entry name" value="Ribosome_recyc_fac_dom"/>
</dbReference>
<feature type="non-terminal residue" evidence="8">
    <location>
        <position position="1"/>
    </location>
</feature>